<dbReference type="InterPro" id="IPR005062">
    <property type="entry name" value="SAC3/GANP/THP3_conserved"/>
</dbReference>
<feature type="compositionally biased region" description="Polar residues" evidence="1">
    <location>
        <begin position="7"/>
        <end position="22"/>
    </location>
</feature>
<keyword evidence="4" id="KW-1185">Reference proteome</keyword>
<evidence type="ECO:0000256" key="1">
    <source>
        <dbReference type="SAM" id="MobiDB-lite"/>
    </source>
</evidence>
<dbReference type="Pfam" id="PF03399">
    <property type="entry name" value="SAC3_GANP"/>
    <property type="match status" value="1"/>
</dbReference>
<evidence type="ECO:0000259" key="2">
    <source>
        <dbReference type="Pfam" id="PF03399"/>
    </source>
</evidence>
<dbReference type="FunFam" id="1.25.40.990:FF:000004">
    <property type="entry name" value="Putative peptidase C48 domain family protein"/>
    <property type="match status" value="1"/>
</dbReference>
<evidence type="ECO:0000313" key="4">
    <source>
        <dbReference type="Proteomes" id="UP000636800"/>
    </source>
</evidence>
<dbReference type="OrthoDB" id="670923at2759"/>
<dbReference type="AlphaFoldDB" id="A0A835UY78"/>
<proteinExistence type="predicted"/>
<gene>
    <name evidence="3" type="ORF">HPP92_013671</name>
</gene>
<comment type="caution">
    <text evidence="3">The sequence shown here is derived from an EMBL/GenBank/DDBJ whole genome shotgun (WGS) entry which is preliminary data.</text>
</comment>
<feature type="region of interest" description="Disordered" evidence="1">
    <location>
        <begin position="134"/>
        <end position="163"/>
    </location>
</feature>
<organism evidence="3 4">
    <name type="scientific">Vanilla planifolia</name>
    <name type="common">Vanilla</name>
    <dbReference type="NCBI Taxonomy" id="51239"/>
    <lineage>
        <taxon>Eukaryota</taxon>
        <taxon>Viridiplantae</taxon>
        <taxon>Streptophyta</taxon>
        <taxon>Embryophyta</taxon>
        <taxon>Tracheophyta</taxon>
        <taxon>Spermatophyta</taxon>
        <taxon>Magnoliopsida</taxon>
        <taxon>Liliopsida</taxon>
        <taxon>Asparagales</taxon>
        <taxon>Orchidaceae</taxon>
        <taxon>Vanilloideae</taxon>
        <taxon>Vanilleae</taxon>
        <taxon>Vanilla</taxon>
    </lineage>
</organism>
<sequence length="1022" mass="116186">MSFADFSKSSGPSGPPRNQTMFGNAPAFTWKPPISYPMGPIGPNQNVVEQQEQQLFPSPERSGGLAEICSRDKVNESPKLTDSMALNSESNSTVQNPNFSRKVSVRLEVSHDKPEQQRISPPHIFTSSQRLDRLTSHSDAQTARSFSPPKLAYGGAPKRARSPVVSMEEPFHSSSVPLESDREIHAKAKRLARFNIERAHPIQNLNDISRHKLSGSRQDEFHVNPSKTDERMEEAQVVFGGGFSDLDGAKSMKVVGLCPDMCPESEREERERKGDLDKYERLDGDRNQTNKYLAVKKYNRTAEREAELIRPLPVLQRTVAYLLNLLDQPYDGSFLNIYNFLWDRMRAIRMDLRMQHIFNADAIAMLEQMIRIHIIAMHELCEFEKGEGFTEGFDAHLNIEQMNKTSVELFQMYDDHRKMAKIFLSEKEFRGYYALLKLDKHPGYKVEPAELSLDLAKMTSETRCTHEILFARDVARACRIGNYIAFFRLARKATYLQACLMHAHFSKMRKQALTSLHSGLQHNQGIPVGHVEKWLALEGEDVVGLLEFYGFSIKRYEEAYLVKEGPLLNSDMEFPTRCARLVQSKRSSKIVDDVRTAVAFEELPAESECRQDVVDIVDQRKPIDTEMQLNVFDELLDSQIIHAPINLKEPKLFEERPAVILNKENRVKMPQMLAMKAAIASPVDNVGGYADQDEDQEMVFGDRETLFNGVTFQIDENDKVHHPVHQSSICMSFDLATKVPESEHLKKEVLLSSFNEEGETDMEKLRQILRKWKKHSAQRRESREQQEFLANAALSSLSLGPPVCQIQSQQTLSNGVLDIDSATIARFWKYENSWSRLNISDVVIPIIATRNPSASFFCWKLVLLVQSNDPDAQPDKLASDWLFSKLFGGTTSCDTDLVLSSSDLSIWKKWIHSQLSSPKCGLSIVRKVVLEDSLRTVEEGALRGTSCLMYLISETMPWEVQRARLQNLLVSVPRGSELPLLVLSPLLTKEGHTEESIEIMNRLALHEADKTRINSFSVIFSF</sequence>
<accession>A0A835UY78</accession>
<dbReference type="PANTHER" id="PTHR12436:SF17">
    <property type="entry name" value="SAC3 FAMILY PROTEIN B"/>
    <property type="match status" value="1"/>
</dbReference>
<feature type="domain" description="SAC3/GANP/THP3 conserved" evidence="2">
    <location>
        <begin position="261"/>
        <end position="554"/>
    </location>
</feature>
<name>A0A835UY78_VANPL</name>
<dbReference type="Gene3D" id="1.25.40.990">
    <property type="match status" value="1"/>
</dbReference>
<feature type="region of interest" description="Disordered" evidence="1">
    <location>
        <begin position="1"/>
        <end position="28"/>
    </location>
</feature>
<dbReference type="GO" id="GO:0006406">
    <property type="term" value="P:mRNA export from nucleus"/>
    <property type="evidence" value="ECO:0007669"/>
    <property type="project" value="TreeGrafter"/>
</dbReference>
<dbReference type="Proteomes" id="UP000636800">
    <property type="component" value="Chromosome 6"/>
</dbReference>
<dbReference type="PANTHER" id="PTHR12436">
    <property type="entry name" value="80 KDA MCM3-ASSOCIATED PROTEIN"/>
    <property type="match status" value="1"/>
</dbReference>
<reference evidence="3 4" key="1">
    <citation type="journal article" date="2020" name="Nat. Food">
        <title>A phased Vanilla planifolia genome enables genetic improvement of flavour and production.</title>
        <authorList>
            <person name="Hasing T."/>
            <person name="Tang H."/>
            <person name="Brym M."/>
            <person name="Khazi F."/>
            <person name="Huang T."/>
            <person name="Chambers A.H."/>
        </authorList>
    </citation>
    <scope>NUCLEOTIDE SEQUENCE [LARGE SCALE GENOMIC DNA]</scope>
    <source>
        <tissue evidence="3">Leaf</tissue>
    </source>
</reference>
<evidence type="ECO:0000313" key="3">
    <source>
        <dbReference type="EMBL" id="KAG0476830.1"/>
    </source>
</evidence>
<dbReference type="GO" id="GO:0005737">
    <property type="term" value="C:cytoplasm"/>
    <property type="evidence" value="ECO:0007669"/>
    <property type="project" value="TreeGrafter"/>
</dbReference>
<dbReference type="GO" id="GO:0070390">
    <property type="term" value="C:transcription export complex 2"/>
    <property type="evidence" value="ECO:0007669"/>
    <property type="project" value="TreeGrafter"/>
</dbReference>
<protein>
    <recommendedName>
        <fullName evidence="2">SAC3/GANP/THP3 conserved domain-containing protein</fullName>
    </recommendedName>
</protein>
<dbReference type="InterPro" id="IPR045107">
    <property type="entry name" value="SAC3/GANP/THP3"/>
</dbReference>
<dbReference type="EMBL" id="JADCNL010000006">
    <property type="protein sequence ID" value="KAG0476830.1"/>
    <property type="molecule type" value="Genomic_DNA"/>
</dbReference>